<keyword evidence="3" id="KW-0472">Membrane</keyword>
<keyword evidence="1" id="KW-0175">Coiled coil</keyword>
<reference evidence="4" key="1">
    <citation type="journal article" date="2020" name="Stud. Mycol.">
        <title>101 Dothideomycetes genomes: a test case for predicting lifestyles and emergence of pathogens.</title>
        <authorList>
            <person name="Haridas S."/>
            <person name="Albert R."/>
            <person name="Binder M."/>
            <person name="Bloem J."/>
            <person name="Labutti K."/>
            <person name="Salamov A."/>
            <person name="Andreopoulos B."/>
            <person name="Baker S."/>
            <person name="Barry K."/>
            <person name="Bills G."/>
            <person name="Bluhm B."/>
            <person name="Cannon C."/>
            <person name="Castanera R."/>
            <person name="Culley D."/>
            <person name="Daum C."/>
            <person name="Ezra D."/>
            <person name="Gonzalez J."/>
            <person name="Henrissat B."/>
            <person name="Kuo A."/>
            <person name="Liang C."/>
            <person name="Lipzen A."/>
            <person name="Lutzoni F."/>
            <person name="Magnuson J."/>
            <person name="Mondo S."/>
            <person name="Nolan M."/>
            <person name="Ohm R."/>
            <person name="Pangilinan J."/>
            <person name="Park H.-J."/>
            <person name="Ramirez L."/>
            <person name="Alfaro M."/>
            <person name="Sun H."/>
            <person name="Tritt A."/>
            <person name="Yoshinaga Y."/>
            <person name="Zwiers L.-H."/>
            <person name="Turgeon B."/>
            <person name="Goodwin S."/>
            <person name="Spatafora J."/>
            <person name="Crous P."/>
            <person name="Grigoriev I."/>
        </authorList>
    </citation>
    <scope>NUCLEOTIDE SEQUENCE</scope>
    <source>
        <strain evidence="4">CBS 473.64</strain>
    </source>
</reference>
<dbReference type="AlphaFoldDB" id="A0A6A6S8M5"/>
<evidence type="ECO:0000256" key="2">
    <source>
        <dbReference type="SAM" id="MobiDB-lite"/>
    </source>
</evidence>
<proteinExistence type="predicted"/>
<sequence length="601" mass="68067">MRKAVDWFADQVVDLLQGIRPSTEPTNSTASSHRMRSPSGSNTRQPGHQRSRSQHPSVRKMATNHESSHREDARKAAQTALQNEPRSLSNNRTSLEDANYLKKRNEEFEDAKKELEYANEKLNDHASYIEKLEHEYHAVKSENKALHIKNEDAKLRDGNLKQKLDTLYRFCNDVVKNYAQPYAAKKNMQYDLGSIEKIYGFLAYIFNDALEAAPLRAQVQSLEAQIQALQKDMLAKVDKTQSVPDEQFRRDFGNLASAIKTFSRSIKLSPDINIADIGMIHGCVLVAQVPEKYWDTGLRKKAMMEAIVWSVLIHFIFNTPFSMFGPIFSDLSDTFSSLFGPLHSHGWPIPTDIAERWRYTTLERLLELTGVDMITNGPSEDHNLARSMHSVRYNIHDVVESTFLRLSPNTDYSKLKVIVDKAMGLALQMFLERSRVQIVWPALGDPFVVGETPHLASTHESEDVEEGYVAFIVNPGLAKWGDAHGKNLETRLDIVPAQVFVEPFIGDVVTVETQMNVEDSVSCMNNGVDLSPEDRIPDTRMPGLDAPPKRRRIQVAIPYIKELDPRTQDSHTTAQGSSAEQLQGIDMNLEYERHGEATSYR</sequence>
<feature type="transmembrane region" description="Helical" evidence="3">
    <location>
        <begin position="306"/>
        <end position="328"/>
    </location>
</feature>
<dbReference type="EMBL" id="MU006781">
    <property type="protein sequence ID" value="KAF2642544.1"/>
    <property type="molecule type" value="Genomic_DNA"/>
</dbReference>
<organism evidence="4 5">
    <name type="scientific">Massarina eburnea CBS 473.64</name>
    <dbReference type="NCBI Taxonomy" id="1395130"/>
    <lineage>
        <taxon>Eukaryota</taxon>
        <taxon>Fungi</taxon>
        <taxon>Dikarya</taxon>
        <taxon>Ascomycota</taxon>
        <taxon>Pezizomycotina</taxon>
        <taxon>Dothideomycetes</taxon>
        <taxon>Pleosporomycetidae</taxon>
        <taxon>Pleosporales</taxon>
        <taxon>Massarineae</taxon>
        <taxon>Massarinaceae</taxon>
        <taxon>Massarina</taxon>
    </lineage>
</organism>
<keyword evidence="3" id="KW-0812">Transmembrane</keyword>
<feature type="coiled-coil region" evidence="1">
    <location>
        <begin position="98"/>
        <end position="149"/>
    </location>
</feature>
<evidence type="ECO:0000313" key="5">
    <source>
        <dbReference type="Proteomes" id="UP000799753"/>
    </source>
</evidence>
<feature type="region of interest" description="Disordered" evidence="2">
    <location>
        <begin position="563"/>
        <end position="601"/>
    </location>
</feature>
<keyword evidence="3" id="KW-1133">Transmembrane helix</keyword>
<feature type="coiled-coil region" evidence="1">
    <location>
        <begin position="212"/>
        <end position="239"/>
    </location>
</feature>
<dbReference type="OrthoDB" id="3545916at2759"/>
<evidence type="ECO:0000256" key="3">
    <source>
        <dbReference type="SAM" id="Phobius"/>
    </source>
</evidence>
<feature type="compositionally biased region" description="Polar residues" evidence="2">
    <location>
        <begin position="570"/>
        <end position="581"/>
    </location>
</feature>
<feature type="region of interest" description="Disordered" evidence="2">
    <location>
        <begin position="19"/>
        <end position="97"/>
    </location>
</feature>
<accession>A0A6A6S8M5</accession>
<feature type="compositionally biased region" description="Basic and acidic residues" evidence="2">
    <location>
        <begin position="590"/>
        <end position="601"/>
    </location>
</feature>
<gene>
    <name evidence="4" type="ORF">P280DRAFT_548005</name>
</gene>
<name>A0A6A6S8M5_9PLEO</name>
<feature type="compositionally biased region" description="Polar residues" evidence="2">
    <location>
        <begin position="79"/>
        <end position="93"/>
    </location>
</feature>
<feature type="compositionally biased region" description="Polar residues" evidence="2">
    <location>
        <begin position="23"/>
        <end position="46"/>
    </location>
</feature>
<evidence type="ECO:0000256" key="1">
    <source>
        <dbReference type="SAM" id="Coils"/>
    </source>
</evidence>
<keyword evidence="5" id="KW-1185">Reference proteome</keyword>
<evidence type="ECO:0000313" key="4">
    <source>
        <dbReference type="EMBL" id="KAF2642544.1"/>
    </source>
</evidence>
<feature type="compositionally biased region" description="Basic and acidic residues" evidence="2">
    <location>
        <begin position="66"/>
        <end position="75"/>
    </location>
</feature>
<dbReference type="Proteomes" id="UP000799753">
    <property type="component" value="Unassembled WGS sequence"/>
</dbReference>
<protein>
    <submittedName>
        <fullName evidence="4">Uncharacterized protein</fullName>
    </submittedName>
</protein>